<keyword evidence="4" id="KW-1185">Reference proteome</keyword>
<dbReference type="PANTHER" id="PTHR15512:SF2">
    <property type="match status" value="1"/>
</dbReference>
<reference evidence="3" key="2">
    <citation type="submission" date="2025-09" db="UniProtKB">
        <authorList>
            <consortium name="Ensembl"/>
        </authorList>
    </citation>
    <scope>IDENTIFICATION</scope>
</reference>
<evidence type="ECO:0000256" key="1">
    <source>
        <dbReference type="SAM" id="MobiDB-lite"/>
    </source>
</evidence>
<dbReference type="Proteomes" id="UP000472277">
    <property type="component" value="Chromosome 40"/>
</dbReference>
<dbReference type="GO" id="GO:0070187">
    <property type="term" value="C:shelterin complex"/>
    <property type="evidence" value="ECO:0007669"/>
    <property type="project" value="InterPro"/>
</dbReference>
<gene>
    <name evidence="3" type="primary">LOC115180156</name>
</gene>
<dbReference type="GO" id="GO:0042162">
    <property type="term" value="F:telomeric DNA binding"/>
    <property type="evidence" value="ECO:0007669"/>
    <property type="project" value="TreeGrafter"/>
</dbReference>
<feature type="compositionally biased region" description="Basic and acidic residues" evidence="1">
    <location>
        <begin position="218"/>
        <end position="228"/>
    </location>
</feature>
<sequence length="323" mass="36734">PLQLLSAAMWQVVQKGLVMHYGMLEEFVTSVTEMVPELLSYRQRAQLILGLRARLVLELCRGDHQVDPETIQPHLDRIKASVTDAQVEDSGASFLELVQTLLQDPGVKEHFFLEVFPVQYGQKYDTALEILLWEFLSRLEELLPVPDFAQMVSWLDGAPSVLDECLQSATPPEEMKALIEHHRNLGHIHLKNTCSLPMDDCILSSLSLPPVTKLGTTADKHTQKHSDCLQEATPISNHPNKEEIMEIPIDQSNLGTGKRRISERTRQKRNERRDRIETDEIVEEGTSFSANESRRGQTLPWKRKMSNSSEVPRKRQAASPLFQ</sequence>
<name>A0A674B1E2_SALTR</name>
<dbReference type="GeneTree" id="ENSGT00400000022326"/>
<evidence type="ECO:0000313" key="4">
    <source>
        <dbReference type="Proteomes" id="UP000472277"/>
    </source>
</evidence>
<dbReference type="Ensembl" id="ENSSTUT00000068650.1">
    <property type="protein sequence ID" value="ENSSTUP00000064862.1"/>
    <property type="gene ID" value="ENSSTUG00000028226.1"/>
</dbReference>
<organism evidence="3 4">
    <name type="scientific">Salmo trutta</name>
    <name type="common">Brown trout</name>
    <dbReference type="NCBI Taxonomy" id="8032"/>
    <lineage>
        <taxon>Eukaryota</taxon>
        <taxon>Metazoa</taxon>
        <taxon>Chordata</taxon>
        <taxon>Craniata</taxon>
        <taxon>Vertebrata</taxon>
        <taxon>Euteleostomi</taxon>
        <taxon>Actinopterygii</taxon>
        <taxon>Neopterygii</taxon>
        <taxon>Teleostei</taxon>
        <taxon>Protacanthopterygii</taxon>
        <taxon>Salmoniformes</taxon>
        <taxon>Salmonidae</taxon>
        <taxon>Salmoninae</taxon>
        <taxon>Salmo</taxon>
    </lineage>
</organism>
<dbReference type="Pfam" id="PF14973">
    <property type="entry name" value="TINF2_N"/>
    <property type="match status" value="1"/>
</dbReference>
<dbReference type="CDD" id="cd11657">
    <property type="entry name" value="TIN2_N"/>
    <property type="match status" value="1"/>
</dbReference>
<evidence type="ECO:0000313" key="3">
    <source>
        <dbReference type="Ensembl" id="ENSSTUP00000064862.1"/>
    </source>
</evidence>
<feature type="region of interest" description="Disordered" evidence="1">
    <location>
        <begin position="217"/>
        <end position="323"/>
    </location>
</feature>
<protein>
    <submittedName>
        <fullName evidence="3">Zgc:113263</fullName>
    </submittedName>
</protein>
<feature type="domain" description="TERF1-interacting nuclear factor 2 N-terminal" evidence="2">
    <location>
        <begin position="10"/>
        <end position="150"/>
    </location>
</feature>
<dbReference type="InterPro" id="IPR029400">
    <property type="entry name" value="TINF2_N"/>
</dbReference>
<reference evidence="3" key="1">
    <citation type="submission" date="2025-08" db="UniProtKB">
        <authorList>
            <consortium name="Ensembl"/>
        </authorList>
    </citation>
    <scope>IDENTIFICATION</scope>
</reference>
<dbReference type="PANTHER" id="PTHR15512">
    <property type="entry name" value="TERF1-INTERACTING NUCLEAR FACTOR 2"/>
    <property type="match status" value="1"/>
</dbReference>
<dbReference type="GO" id="GO:0016233">
    <property type="term" value="P:telomere capping"/>
    <property type="evidence" value="ECO:0007669"/>
    <property type="project" value="InterPro"/>
</dbReference>
<dbReference type="InterPro" id="IPR039098">
    <property type="entry name" value="TINF2"/>
</dbReference>
<proteinExistence type="predicted"/>
<evidence type="ECO:0000259" key="2">
    <source>
        <dbReference type="Pfam" id="PF14973"/>
    </source>
</evidence>
<accession>A0A674B1E2</accession>
<dbReference type="AlphaFoldDB" id="A0A674B1E2"/>
<dbReference type="GO" id="GO:1904356">
    <property type="term" value="P:regulation of telomere maintenance via telomere lengthening"/>
    <property type="evidence" value="ECO:0007669"/>
    <property type="project" value="TreeGrafter"/>
</dbReference>